<protein>
    <submittedName>
        <fullName evidence="1">Helix-turn-helix domain-containing protein</fullName>
    </submittedName>
</protein>
<dbReference type="Proteomes" id="UP000644167">
    <property type="component" value="Chromosome"/>
</dbReference>
<dbReference type="EMBL" id="CP070273">
    <property type="protein sequence ID" value="QRV23409.1"/>
    <property type="molecule type" value="Genomic_DNA"/>
</dbReference>
<dbReference type="Gene3D" id="1.10.10.10">
    <property type="entry name" value="Winged helix-like DNA-binding domain superfamily/Winged helix DNA-binding domain"/>
    <property type="match status" value="1"/>
</dbReference>
<dbReference type="InterPro" id="IPR009057">
    <property type="entry name" value="Homeodomain-like_sf"/>
</dbReference>
<name>A0ABX7IN93_9GAMM</name>
<sequence length="86" mass="9772">MAWNETCVMDLKVSLVSDWLSGCYTKTMLAKKYGISRPTVNKWLGRYDEGGAEGLYDQSRQPHSCPHQTSDEVIAELIKLKQGFPY</sequence>
<organism evidence="1 2">
    <name type="scientific">Marinomonas foliarum</name>
    <dbReference type="NCBI Taxonomy" id="491950"/>
    <lineage>
        <taxon>Bacteria</taxon>
        <taxon>Pseudomonadati</taxon>
        <taxon>Pseudomonadota</taxon>
        <taxon>Gammaproteobacteria</taxon>
        <taxon>Oceanospirillales</taxon>
        <taxon>Oceanospirillaceae</taxon>
        <taxon>Marinomonas</taxon>
    </lineage>
</organism>
<evidence type="ECO:0000313" key="2">
    <source>
        <dbReference type="Proteomes" id="UP000644167"/>
    </source>
</evidence>
<reference evidence="1 2" key="1">
    <citation type="submission" date="2021-02" db="EMBL/GenBank/DDBJ databases">
        <title>The genome of Marinomonas foliarum JZW.</title>
        <authorList>
            <person name="Sun M."/>
        </authorList>
    </citation>
    <scope>NUCLEOTIDE SEQUENCE [LARGE SCALE GENOMIC DNA]</scope>
    <source>
        <strain evidence="1 2">JZW</strain>
    </source>
</reference>
<dbReference type="RefSeq" id="WP_205113993.1">
    <property type="nucleotide sequence ID" value="NZ_CP070273.1"/>
</dbReference>
<evidence type="ECO:0000313" key="1">
    <source>
        <dbReference type="EMBL" id="QRV23409.1"/>
    </source>
</evidence>
<gene>
    <name evidence="1" type="ORF">JSY38_15355</name>
</gene>
<proteinExistence type="predicted"/>
<dbReference type="SUPFAM" id="SSF46689">
    <property type="entry name" value="Homeodomain-like"/>
    <property type="match status" value="1"/>
</dbReference>
<accession>A0ABX7IN93</accession>
<dbReference type="InterPro" id="IPR036388">
    <property type="entry name" value="WH-like_DNA-bd_sf"/>
</dbReference>
<keyword evidence="2" id="KW-1185">Reference proteome</keyword>
<dbReference type="Pfam" id="PF13551">
    <property type="entry name" value="HTH_29"/>
    <property type="match status" value="1"/>
</dbReference>